<dbReference type="Proteomes" id="UP001221757">
    <property type="component" value="Unassembled WGS sequence"/>
</dbReference>
<feature type="compositionally biased region" description="Polar residues" evidence="1">
    <location>
        <begin position="11"/>
        <end position="25"/>
    </location>
</feature>
<evidence type="ECO:0000313" key="3">
    <source>
        <dbReference type="Proteomes" id="UP001221757"/>
    </source>
</evidence>
<feature type="compositionally biased region" description="Pro residues" evidence="1">
    <location>
        <begin position="1"/>
        <end position="10"/>
    </location>
</feature>
<evidence type="ECO:0000256" key="1">
    <source>
        <dbReference type="SAM" id="MobiDB-lite"/>
    </source>
</evidence>
<keyword evidence="3" id="KW-1185">Reference proteome</keyword>
<gene>
    <name evidence="2" type="ORF">B0H17DRAFT_1140954</name>
</gene>
<name>A0AAD7D0P5_MYCRO</name>
<sequence>MWGKKPPPYANQPTVSAAEAGTTSQWRRKGRYGGDSLIFSTPARVDALDVGGLAHIWAGSRLGGASTNRIPGVGFSEPSFNLPCGGVNEGQEYHGQGESLGKAGRVIPKGPAVQRGDMGSGQFGARQELQAREFGPEEAVGTRSPLSDWGAKRNNYLNCRTFLPYRNIRAKYPGLICHIRQVPVHLTMLRNRGHIHAHHQRGISQDLAIPGTTRDYPR</sequence>
<protein>
    <submittedName>
        <fullName evidence="2">Uncharacterized protein</fullName>
    </submittedName>
</protein>
<dbReference type="EMBL" id="JARKIE010000163">
    <property type="protein sequence ID" value="KAJ7673357.1"/>
    <property type="molecule type" value="Genomic_DNA"/>
</dbReference>
<organism evidence="2 3">
    <name type="scientific">Mycena rosella</name>
    <name type="common">Pink bonnet</name>
    <name type="synonym">Agaricus rosellus</name>
    <dbReference type="NCBI Taxonomy" id="1033263"/>
    <lineage>
        <taxon>Eukaryota</taxon>
        <taxon>Fungi</taxon>
        <taxon>Dikarya</taxon>
        <taxon>Basidiomycota</taxon>
        <taxon>Agaricomycotina</taxon>
        <taxon>Agaricomycetes</taxon>
        <taxon>Agaricomycetidae</taxon>
        <taxon>Agaricales</taxon>
        <taxon>Marasmiineae</taxon>
        <taxon>Mycenaceae</taxon>
        <taxon>Mycena</taxon>
    </lineage>
</organism>
<dbReference type="AlphaFoldDB" id="A0AAD7D0P5"/>
<accession>A0AAD7D0P5</accession>
<proteinExistence type="predicted"/>
<reference evidence="2" key="1">
    <citation type="submission" date="2023-03" db="EMBL/GenBank/DDBJ databases">
        <title>Massive genome expansion in bonnet fungi (Mycena s.s.) driven by repeated elements and novel gene families across ecological guilds.</title>
        <authorList>
            <consortium name="Lawrence Berkeley National Laboratory"/>
            <person name="Harder C.B."/>
            <person name="Miyauchi S."/>
            <person name="Viragh M."/>
            <person name="Kuo A."/>
            <person name="Thoen E."/>
            <person name="Andreopoulos B."/>
            <person name="Lu D."/>
            <person name="Skrede I."/>
            <person name="Drula E."/>
            <person name="Henrissat B."/>
            <person name="Morin E."/>
            <person name="Kohler A."/>
            <person name="Barry K."/>
            <person name="LaButti K."/>
            <person name="Morin E."/>
            <person name="Salamov A."/>
            <person name="Lipzen A."/>
            <person name="Mereny Z."/>
            <person name="Hegedus B."/>
            <person name="Baldrian P."/>
            <person name="Stursova M."/>
            <person name="Weitz H."/>
            <person name="Taylor A."/>
            <person name="Grigoriev I.V."/>
            <person name="Nagy L.G."/>
            <person name="Martin F."/>
            <person name="Kauserud H."/>
        </authorList>
    </citation>
    <scope>NUCLEOTIDE SEQUENCE</scope>
    <source>
        <strain evidence="2">CBHHK067</strain>
    </source>
</reference>
<feature type="region of interest" description="Disordered" evidence="1">
    <location>
        <begin position="1"/>
        <end position="27"/>
    </location>
</feature>
<evidence type="ECO:0000313" key="2">
    <source>
        <dbReference type="EMBL" id="KAJ7673357.1"/>
    </source>
</evidence>
<comment type="caution">
    <text evidence="2">The sequence shown here is derived from an EMBL/GenBank/DDBJ whole genome shotgun (WGS) entry which is preliminary data.</text>
</comment>